<dbReference type="SMART" id="SM00256">
    <property type="entry name" value="FBOX"/>
    <property type="match status" value="1"/>
</dbReference>
<dbReference type="STRING" id="429701.A0A2G9G0H9"/>
<dbReference type="InterPro" id="IPR036047">
    <property type="entry name" value="F-box-like_dom_sf"/>
</dbReference>
<dbReference type="SUPFAM" id="SSF81383">
    <property type="entry name" value="F-box domain"/>
    <property type="match status" value="1"/>
</dbReference>
<sequence length="534" mass="58584">MAKANKKTLTDCQTITPGIDDLGDDLMQNILSRLPALSFASAACVSRSWNSLCNRLLSSPKLASAVSFNPSLENAVHEVVDKVLSEPIRPHFVLASVGPCFSLQAALQLIGSKLGSSVPMIINVSEGVIGRDVRTDQFVEVQWEVTEEEDHGAVSPEQASRGIMLTVGFFPGLKARIVPLLFQHKGRRNLLVDEFVMDIKESASAVSDSASPAGIILFADRKTDIKPVLQTIEYAFPEETFIVGDGGSKFLYRSGSRNNITRTPDSSCAAVALIFARDRNRPLGTGETQFHVMLSTGISPVGYTYRAVSVKCNKSSTWLTASRETLREHLDGQAILEDIYDELGDRIQYPAFYIGVTKRRRCSVGMESVRRMQFHEFHEVLGGNEEYLFVNSIGIKTGEPFHFYMSDSKAALSSCNKVSDNLRQLKLDCDCRNNHVSDGGCFCNKRKVFGGIIFSCCGRGDSFFGHPGVDSSPFLNNFPGVSFGGTYCAGEIGRGNLKLYDQDNEEGGLIHCSQHVYSAVYLVMSYCPPPTPQQ</sequence>
<evidence type="ECO:0000259" key="2">
    <source>
        <dbReference type="SMART" id="SM01204"/>
    </source>
</evidence>
<dbReference type="EMBL" id="NKXS01008090">
    <property type="protein sequence ID" value="PIM98787.1"/>
    <property type="molecule type" value="Genomic_DNA"/>
</dbReference>
<dbReference type="InterPro" id="IPR019494">
    <property type="entry name" value="FIST_C"/>
</dbReference>
<dbReference type="OrthoDB" id="509497at2759"/>
<dbReference type="Pfam" id="PF00646">
    <property type="entry name" value="F-box"/>
    <property type="match status" value="1"/>
</dbReference>
<dbReference type="AlphaFoldDB" id="A0A2G9G0H9"/>
<dbReference type="InterPro" id="IPR001810">
    <property type="entry name" value="F-box_dom"/>
</dbReference>
<evidence type="ECO:0008006" key="5">
    <source>
        <dbReference type="Google" id="ProtNLM"/>
    </source>
</evidence>
<accession>A0A2G9G0H9</accession>
<dbReference type="GO" id="GO:0000209">
    <property type="term" value="P:protein polyubiquitination"/>
    <property type="evidence" value="ECO:0007669"/>
    <property type="project" value="TreeGrafter"/>
</dbReference>
<keyword evidence="4" id="KW-1185">Reference proteome</keyword>
<dbReference type="SMART" id="SM01204">
    <property type="entry name" value="FIST_C"/>
    <property type="match status" value="1"/>
</dbReference>
<dbReference type="Proteomes" id="UP000231279">
    <property type="component" value="Unassembled WGS sequence"/>
</dbReference>
<protein>
    <recommendedName>
        <fullName evidence="5">F-box domain-containing protein</fullName>
    </recommendedName>
</protein>
<evidence type="ECO:0000313" key="3">
    <source>
        <dbReference type="EMBL" id="PIM98787.1"/>
    </source>
</evidence>
<proteinExistence type="predicted"/>
<dbReference type="GO" id="GO:0032436">
    <property type="term" value="P:positive regulation of proteasomal ubiquitin-dependent protein catabolic process"/>
    <property type="evidence" value="ECO:0007669"/>
    <property type="project" value="TreeGrafter"/>
</dbReference>
<gene>
    <name evidence="3" type="ORF">CDL12_28728</name>
</gene>
<dbReference type="PANTHER" id="PTHR14939">
    <property type="entry name" value="F-BOX ONLY PROTEIN 22"/>
    <property type="match status" value="1"/>
</dbReference>
<comment type="caution">
    <text evidence="3">The sequence shown here is derived from an EMBL/GenBank/DDBJ whole genome shotgun (WGS) entry which is preliminary data.</text>
</comment>
<organism evidence="3 4">
    <name type="scientific">Handroanthus impetiginosus</name>
    <dbReference type="NCBI Taxonomy" id="429701"/>
    <lineage>
        <taxon>Eukaryota</taxon>
        <taxon>Viridiplantae</taxon>
        <taxon>Streptophyta</taxon>
        <taxon>Embryophyta</taxon>
        <taxon>Tracheophyta</taxon>
        <taxon>Spermatophyta</taxon>
        <taxon>Magnoliopsida</taxon>
        <taxon>eudicotyledons</taxon>
        <taxon>Gunneridae</taxon>
        <taxon>Pentapetalae</taxon>
        <taxon>asterids</taxon>
        <taxon>lamiids</taxon>
        <taxon>Lamiales</taxon>
        <taxon>Bignoniaceae</taxon>
        <taxon>Crescentiina</taxon>
        <taxon>Tabebuia alliance</taxon>
        <taxon>Handroanthus</taxon>
    </lineage>
</organism>
<name>A0A2G9G0H9_9LAMI</name>
<feature type="domain" description="FIST C-domain" evidence="2">
    <location>
        <begin position="335"/>
        <end position="495"/>
    </location>
</feature>
<dbReference type="Gene3D" id="1.20.1280.50">
    <property type="match status" value="1"/>
</dbReference>
<evidence type="ECO:0000313" key="4">
    <source>
        <dbReference type="Proteomes" id="UP000231279"/>
    </source>
</evidence>
<evidence type="ECO:0000259" key="1">
    <source>
        <dbReference type="SMART" id="SM00256"/>
    </source>
</evidence>
<reference evidence="4" key="1">
    <citation type="journal article" date="2018" name="Gigascience">
        <title>Genome assembly of the Pink Ipe (Handroanthus impetiginosus, Bignoniaceae), a highly valued, ecologically keystone Neotropical timber forest tree.</title>
        <authorList>
            <person name="Silva-Junior O.B."/>
            <person name="Grattapaglia D."/>
            <person name="Novaes E."/>
            <person name="Collevatti R.G."/>
        </authorList>
    </citation>
    <scope>NUCLEOTIDE SEQUENCE [LARGE SCALE GENOMIC DNA]</scope>
    <source>
        <strain evidence="4">cv. UFG-1</strain>
    </source>
</reference>
<dbReference type="PANTHER" id="PTHR14939:SF5">
    <property type="entry name" value="F-BOX ONLY PROTEIN 22"/>
    <property type="match status" value="1"/>
</dbReference>
<feature type="domain" description="F-box" evidence="1">
    <location>
        <begin position="22"/>
        <end position="62"/>
    </location>
</feature>